<keyword evidence="3" id="KW-1185">Reference proteome</keyword>
<keyword evidence="1" id="KW-0472">Membrane</keyword>
<proteinExistence type="predicted"/>
<evidence type="ECO:0000256" key="1">
    <source>
        <dbReference type="SAM" id="Phobius"/>
    </source>
</evidence>
<accession>A0ABM3LWV4</accession>
<reference evidence="4" key="1">
    <citation type="submission" date="2025-08" db="UniProtKB">
        <authorList>
            <consortium name="RefSeq"/>
        </authorList>
    </citation>
    <scope>IDENTIFICATION</scope>
</reference>
<keyword evidence="1" id="KW-0812">Transmembrane</keyword>
<evidence type="ECO:0000313" key="3">
    <source>
        <dbReference type="Proteomes" id="UP001652582"/>
    </source>
</evidence>
<dbReference type="GeneID" id="128199188"/>
<dbReference type="RefSeq" id="XP_052743552.1">
    <property type="nucleotide sequence ID" value="XM_052887592.1"/>
</dbReference>
<dbReference type="InterPro" id="IPR045860">
    <property type="entry name" value="Snake_toxin-like_sf"/>
</dbReference>
<sequence>MNPKASNAQLQHKLANILNPEQPTEFQALSRTNKNNNEHKFSLNNIQEPTHEIINNSDNKFDEWDTNDSDLLVIERKLKKPSNTHFHSENVITSYDKNKTIETIKKELVFESLLIKNNNNNFSISEAPTNVMNPLLSPGNNAGAVIHSDNPFLLQMETPNRRYATNANSVQTDPFQIHIQNENNVESPQLEPTDYGYYPNTENRDVTAPLRQNNYVIDKHACEDKEISDEILDKSGYEIQLQDPTKGVGISNVGKSRVMLMDHPRVCYACSSINDPSCWSPDRRTAVKYCRTDHRSCVTKYYKYKGLSYIIRDCGNTCQQNAAAAGPTKYTTCTICHHDLCNSAYRLNIQYFTMFLIFTFHLLFYIKRCC</sequence>
<dbReference type="CDD" id="cd00117">
    <property type="entry name" value="TFP"/>
    <property type="match status" value="1"/>
</dbReference>
<evidence type="ECO:0000259" key="2">
    <source>
        <dbReference type="Pfam" id="PF05444"/>
    </source>
</evidence>
<organism evidence="3 4">
    <name type="scientific">Bicyclus anynana</name>
    <name type="common">Squinting bush brown butterfly</name>
    <dbReference type="NCBI Taxonomy" id="110368"/>
    <lineage>
        <taxon>Eukaryota</taxon>
        <taxon>Metazoa</taxon>
        <taxon>Ecdysozoa</taxon>
        <taxon>Arthropoda</taxon>
        <taxon>Hexapoda</taxon>
        <taxon>Insecta</taxon>
        <taxon>Pterygota</taxon>
        <taxon>Neoptera</taxon>
        <taxon>Endopterygota</taxon>
        <taxon>Lepidoptera</taxon>
        <taxon>Glossata</taxon>
        <taxon>Ditrysia</taxon>
        <taxon>Papilionoidea</taxon>
        <taxon>Nymphalidae</taxon>
        <taxon>Satyrinae</taxon>
        <taxon>Satyrini</taxon>
        <taxon>Mycalesina</taxon>
        <taxon>Bicyclus</taxon>
    </lineage>
</organism>
<name>A0ABM3LWV4_BICAN</name>
<feature type="domain" description="DUF753" evidence="2">
    <location>
        <begin position="266"/>
        <end position="342"/>
    </location>
</feature>
<keyword evidence="1" id="KW-1133">Transmembrane helix</keyword>
<dbReference type="SUPFAM" id="SSF57302">
    <property type="entry name" value="Snake toxin-like"/>
    <property type="match status" value="1"/>
</dbReference>
<dbReference type="Pfam" id="PF05444">
    <property type="entry name" value="DUF753"/>
    <property type="match status" value="1"/>
</dbReference>
<dbReference type="Proteomes" id="UP001652582">
    <property type="component" value="Chromosome 19"/>
</dbReference>
<feature type="transmembrane region" description="Helical" evidence="1">
    <location>
        <begin position="349"/>
        <end position="366"/>
    </location>
</feature>
<protein>
    <submittedName>
        <fullName evidence="4">Homeobox protein 3-like</fullName>
    </submittedName>
</protein>
<dbReference type="InterPro" id="IPR008472">
    <property type="entry name" value="DUF753"/>
</dbReference>
<gene>
    <name evidence="4" type="primary">LOC128199188</name>
</gene>
<evidence type="ECO:0000313" key="4">
    <source>
        <dbReference type="RefSeq" id="XP_052743552.1"/>
    </source>
</evidence>